<accession>A0ABW1K9J9</accession>
<keyword evidence="2" id="KW-1185">Reference proteome</keyword>
<dbReference type="EMBL" id="JBHSPR010000010">
    <property type="protein sequence ID" value="MFC6017817.1"/>
    <property type="molecule type" value="Genomic_DNA"/>
</dbReference>
<evidence type="ECO:0000313" key="1">
    <source>
        <dbReference type="EMBL" id="MFC6017817.1"/>
    </source>
</evidence>
<sequence>MSDLIPWICAQLDEDERVALAVRDQRWVYRRSYDNAADQTDHVLIIGDRAVGADFGDDPLRPTEAEHAALHDPARVLAEVAAKRRIIDRHQPIEIIDALYCTHCGVLGGQRARDVNWPCPEILDAAAPYADREGYREEWRPDA</sequence>
<dbReference type="InterPro" id="IPR046193">
    <property type="entry name" value="DUF6221"/>
</dbReference>
<dbReference type="RefSeq" id="WP_377422374.1">
    <property type="nucleotide sequence ID" value="NZ_JBHSPR010000010.1"/>
</dbReference>
<comment type="caution">
    <text evidence="1">The sequence shown here is derived from an EMBL/GenBank/DDBJ whole genome shotgun (WGS) entry which is preliminary data.</text>
</comment>
<organism evidence="1 2">
    <name type="scientific">Plantactinospora solaniradicis</name>
    <dbReference type="NCBI Taxonomy" id="1723736"/>
    <lineage>
        <taxon>Bacteria</taxon>
        <taxon>Bacillati</taxon>
        <taxon>Actinomycetota</taxon>
        <taxon>Actinomycetes</taxon>
        <taxon>Micromonosporales</taxon>
        <taxon>Micromonosporaceae</taxon>
        <taxon>Plantactinospora</taxon>
    </lineage>
</organism>
<protein>
    <submittedName>
        <fullName evidence="1">DUF6221 family protein</fullName>
    </submittedName>
</protein>
<reference evidence="2" key="1">
    <citation type="journal article" date="2019" name="Int. J. Syst. Evol. Microbiol.">
        <title>The Global Catalogue of Microorganisms (GCM) 10K type strain sequencing project: providing services to taxonomists for standard genome sequencing and annotation.</title>
        <authorList>
            <consortium name="The Broad Institute Genomics Platform"/>
            <consortium name="The Broad Institute Genome Sequencing Center for Infectious Disease"/>
            <person name="Wu L."/>
            <person name="Ma J."/>
        </authorList>
    </citation>
    <scope>NUCLEOTIDE SEQUENCE [LARGE SCALE GENOMIC DNA]</scope>
    <source>
        <strain evidence="2">ZS-35-S2</strain>
    </source>
</reference>
<evidence type="ECO:0000313" key="2">
    <source>
        <dbReference type="Proteomes" id="UP001596203"/>
    </source>
</evidence>
<gene>
    <name evidence="1" type="ORF">ACFP2T_16570</name>
</gene>
<dbReference type="Pfam" id="PF19730">
    <property type="entry name" value="DUF6221"/>
    <property type="match status" value="1"/>
</dbReference>
<name>A0ABW1K9J9_9ACTN</name>
<dbReference type="Proteomes" id="UP001596203">
    <property type="component" value="Unassembled WGS sequence"/>
</dbReference>
<proteinExistence type="predicted"/>